<dbReference type="InParanoid" id="A0A251SQR8"/>
<gene>
    <name evidence="2" type="ORF">HannXRQ_Chr13g0397961</name>
    <name evidence="1" type="ORF">HanXRQr2_Chr13g0581961</name>
</gene>
<evidence type="ECO:0000313" key="1">
    <source>
        <dbReference type="EMBL" id="KAF5772840.1"/>
    </source>
</evidence>
<organism evidence="2 3">
    <name type="scientific">Helianthus annuus</name>
    <name type="common">Common sunflower</name>
    <dbReference type="NCBI Taxonomy" id="4232"/>
    <lineage>
        <taxon>Eukaryota</taxon>
        <taxon>Viridiplantae</taxon>
        <taxon>Streptophyta</taxon>
        <taxon>Embryophyta</taxon>
        <taxon>Tracheophyta</taxon>
        <taxon>Spermatophyta</taxon>
        <taxon>Magnoliopsida</taxon>
        <taxon>eudicotyledons</taxon>
        <taxon>Gunneridae</taxon>
        <taxon>Pentapetalae</taxon>
        <taxon>asterids</taxon>
        <taxon>campanulids</taxon>
        <taxon>Asterales</taxon>
        <taxon>Asteraceae</taxon>
        <taxon>Asteroideae</taxon>
        <taxon>Heliantheae alliance</taxon>
        <taxon>Heliantheae</taxon>
        <taxon>Helianthus</taxon>
    </lineage>
</organism>
<proteinExistence type="predicted"/>
<name>A0A251SQR8_HELAN</name>
<dbReference type="EMBL" id="CM007902">
    <property type="protein sequence ID" value="OTG01064.1"/>
    <property type="molecule type" value="Genomic_DNA"/>
</dbReference>
<reference evidence="2" key="2">
    <citation type="submission" date="2017-02" db="EMBL/GenBank/DDBJ databases">
        <title>Sunflower complete genome.</title>
        <authorList>
            <person name="Langlade N."/>
            <person name="Munos S."/>
        </authorList>
    </citation>
    <scope>NUCLEOTIDE SEQUENCE [LARGE SCALE GENOMIC DNA]</scope>
    <source>
        <tissue evidence="2">Leaves</tissue>
    </source>
</reference>
<dbReference type="Proteomes" id="UP000215914">
    <property type="component" value="Chromosome 13"/>
</dbReference>
<keyword evidence="3" id="KW-1185">Reference proteome</keyword>
<evidence type="ECO:0000313" key="3">
    <source>
        <dbReference type="Proteomes" id="UP000215914"/>
    </source>
</evidence>
<dbReference type="Gramene" id="mRNA:HanXRQr2_Chr13g0581961">
    <property type="protein sequence ID" value="CDS:HanXRQr2_Chr13g0581961.1"/>
    <property type="gene ID" value="HanXRQr2_Chr13g0581961"/>
</dbReference>
<sequence length="104" mass="11922">MTLDYLYYIIKETCFGQCQSMKAFPLPHRVMKVGHTVGDPRTHVLFKTKIIIQNPNFSNSTINLPKSKPLNTFPSILPHPPATGYHINKKLIAVQHRCYQLQAM</sequence>
<reference evidence="1 3" key="1">
    <citation type="journal article" date="2017" name="Nature">
        <title>The sunflower genome provides insights into oil metabolism, flowering and Asterid evolution.</title>
        <authorList>
            <person name="Badouin H."/>
            <person name="Gouzy J."/>
            <person name="Grassa C.J."/>
            <person name="Murat F."/>
            <person name="Staton S.E."/>
            <person name="Cottret L."/>
            <person name="Lelandais-Briere C."/>
            <person name="Owens G.L."/>
            <person name="Carrere S."/>
            <person name="Mayjonade B."/>
            <person name="Legrand L."/>
            <person name="Gill N."/>
            <person name="Kane N.C."/>
            <person name="Bowers J.E."/>
            <person name="Hubner S."/>
            <person name="Bellec A."/>
            <person name="Berard A."/>
            <person name="Berges H."/>
            <person name="Blanchet N."/>
            <person name="Boniface M.C."/>
            <person name="Brunel D."/>
            <person name="Catrice O."/>
            <person name="Chaidir N."/>
            <person name="Claudel C."/>
            <person name="Donnadieu C."/>
            <person name="Faraut T."/>
            <person name="Fievet G."/>
            <person name="Helmstetter N."/>
            <person name="King M."/>
            <person name="Knapp S.J."/>
            <person name="Lai Z."/>
            <person name="Le Paslier M.C."/>
            <person name="Lippi Y."/>
            <person name="Lorenzon L."/>
            <person name="Mandel J.R."/>
            <person name="Marage G."/>
            <person name="Marchand G."/>
            <person name="Marquand E."/>
            <person name="Bret-Mestries E."/>
            <person name="Morien E."/>
            <person name="Nambeesan S."/>
            <person name="Nguyen T."/>
            <person name="Pegot-Espagnet P."/>
            <person name="Pouilly N."/>
            <person name="Raftis F."/>
            <person name="Sallet E."/>
            <person name="Schiex T."/>
            <person name="Thomas J."/>
            <person name="Vandecasteele C."/>
            <person name="Vares D."/>
            <person name="Vear F."/>
            <person name="Vautrin S."/>
            <person name="Crespi M."/>
            <person name="Mangin B."/>
            <person name="Burke J.M."/>
            <person name="Salse J."/>
            <person name="Munos S."/>
            <person name="Vincourt P."/>
            <person name="Rieseberg L.H."/>
            <person name="Langlade N.B."/>
        </authorList>
    </citation>
    <scope>NUCLEOTIDE SEQUENCE [LARGE SCALE GENOMIC DNA]</scope>
    <source>
        <strain evidence="3">cv. SF193</strain>
        <tissue evidence="1">Leaves</tissue>
    </source>
</reference>
<dbReference type="EMBL" id="MNCJ02000328">
    <property type="protein sequence ID" value="KAF5772840.1"/>
    <property type="molecule type" value="Genomic_DNA"/>
</dbReference>
<protein>
    <submittedName>
        <fullName evidence="2">Uncharacterized protein</fullName>
    </submittedName>
</protein>
<accession>A0A251SQR8</accession>
<dbReference type="AlphaFoldDB" id="A0A251SQR8"/>
<reference evidence="1" key="3">
    <citation type="submission" date="2020-06" db="EMBL/GenBank/DDBJ databases">
        <title>Helianthus annuus Genome sequencing and assembly Release 2.</title>
        <authorList>
            <person name="Gouzy J."/>
            <person name="Langlade N."/>
            <person name="Munos S."/>
        </authorList>
    </citation>
    <scope>NUCLEOTIDE SEQUENCE</scope>
    <source>
        <tissue evidence="1">Leaves</tissue>
    </source>
</reference>
<evidence type="ECO:0000313" key="2">
    <source>
        <dbReference type="EMBL" id="OTG01064.1"/>
    </source>
</evidence>